<organism evidence="3 4">
    <name type="scientific">Chlorella vulgaris</name>
    <name type="common">Green alga</name>
    <dbReference type="NCBI Taxonomy" id="3077"/>
    <lineage>
        <taxon>Eukaryota</taxon>
        <taxon>Viridiplantae</taxon>
        <taxon>Chlorophyta</taxon>
        <taxon>core chlorophytes</taxon>
        <taxon>Trebouxiophyceae</taxon>
        <taxon>Chlorellales</taxon>
        <taxon>Chlorellaceae</taxon>
        <taxon>Chlorella clade</taxon>
        <taxon>Chlorella</taxon>
    </lineage>
</organism>
<dbReference type="EMBL" id="SIDB01000001">
    <property type="protein sequence ID" value="KAI3437836.1"/>
    <property type="molecule type" value="Genomic_DNA"/>
</dbReference>
<evidence type="ECO:0000256" key="2">
    <source>
        <dbReference type="SAM" id="Phobius"/>
    </source>
</evidence>
<reference evidence="3" key="1">
    <citation type="journal article" date="2019" name="Plant J.">
        <title>Chlorella vulgaris genome assembly and annotation reveals the molecular basis for metabolic acclimation to high light conditions.</title>
        <authorList>
            <person name="Cecchin M."/>
            <person name="Marcolungo L."/>
            <person name="Rossato M."/>
            <person name="Girolomoni L."/>
            <person name="Cosentino E."/>
            <person name="Cuine S."/>
            <person name="Li-Beisson Y."/>
            <person name="Delledonne M."/>
            <person name="Ballottari M."/>
        </authorList>
    </citation>
    <scope>NUCLEOTIDE SEQUENCE</scope>
    <source>
        <strain evidence="3">211/11P</strain>
    </source>
</reference>
<sequence>MTHLEEAEGLAAAHMVSKEWRNAARLATRVLAFRGAVPPDFARIQAANFPNVSAVRLSGMHVKTQTLSCIAGLEVTKLQFRACRLELGCVSLLQRLPLQELELVDVLGPTPTELDDALRGMAHLHHLHVESCSSASRTPALRSLAFLPRIRHLAVKNAWPHYDEVEGLTNLQTLQLEVLCLTRAGVTDSILSSLSRMTALRQLHVPASLVTNQGLEALATLTTLQDLDVSCPRPHLNDPISDAGAAHLAPLCNLTSLSLAGRAAISTSGLAFLGDVTRLSHLDLSHVNLSGGDASFLWELTQLTCLRIGNSQMPASQFAGISRLVHLVEVDASATQFDDAGCLALASATGLRNINLAHSLVTGAGIAMLNASHAGTLQQLRLEGCHVSMWAVSQLLRCQSRHLCLWDTKRRGHLPRVFNVLNQLLVCPLADGGRTLRLCHAPEATWLQQGLMLGLVAGILLGQALLLVLTTVILLLSPAIMLVCAFCLLLLHAAGATADRGGISVVSTYIMGRAEVWLSAVLVGIHCVHVPPPPPPTTLYS</sequence>
<evidence type="ECO:0000313" key="3">
    <source>
        <dbReference type="EMBL" id="KAI3437836.1"/>
    </source>
</evidence>
<evidence type="ECO:0000313" key="4">
    <source>
        <dbReference type="Proteomes" id="UP001055712"/>
    </source>
</evidence>
<feature type="transmembrane region" description="Helical" evidence="2">
    <location>
        <begin position="479"/>
        <end position="498"/>
    </location>
</feature>
<keyword evidence="2" id="KW-0812">Transmembrane</keyword>
<gene>
    <name evidence="3" type="ORF">D9Q98_000282</name>
</gene>
<evidence type="ECO:0000256" key="1">
    <source>
        <dbReference type="ARBA" id="ARBA00004430"/>
    </source>
</evidence>
<dbReference type="Gene3D" id="3.80.10.10">
    <property type="entry name" value="Ribonuclease Inhibitor"/>
    <property type="match status" value="3"/>
</dbReference>
<dbReference type="Proteomes" id="UP001055712">
    <property type="component" value="Unassembled WGS sequence"/>
</dbReference>
<dbReference type="GO" id="GO:0005930">
    <property type="term" value="C:axoneme"/>
    <property type="evidence" value="ECO:0007669"/>
    <property type="project" value="UniProtKB-SubCell"/>
</dbReference>
<name>A0A9D4TZ35_CHLVU</name>
<dbReference type="GO" id="GO:0019005">
    <property type="term" value="C:SCF ubiquitin ligase complex"/>
    <property type="evidence" value="ECO:0007669"/>
    <property type="project" value="TreeGrafter"/>
</dbReference>
<dbReference type="SUPFAM" id="SSF52047">
    <property type="entry name" value="RNI-like"/>
    <property type="match status" value="1"/>
</dbReference>
<dbReference type="GO" id="GO:0031146">
    <property type="term" value="P:SCF-dependent proteasomal ubiquitin-dependent protein catabolic process"/>
    <property type="evidence" value="ECO:0007669"/>
    <property type="project" value="TreeGrafter"/>
</dbReference>
<dbReference type="AlphaFoldDB" id="A0A9D4TZ35"/>
<keyword evidence="2" id="KW-1133">Transmembrane helix</keyword>
<protein>
    <submittedName>
        <fullName evidence="3">Uncharacterized protein</fullName>
    </submittedName>
</protein>
<accession>A0A9D4TZ35</accession>
<keyword evidence="4" id="KW-1185">Reference proteome</keyword>
<proteinExistence type="predicted"/>
<comment type="caution">
    <text evidence="3">The sequence shown here is derived from an EMBL/GenBank/DDBJ whole genome shotgun (WGS) entry which is preliminary data.</text>
</comment>
<dbReference type="OrthoDB" id="120976at2759"/>
<reference evidence="3" key="2">
    <citation type="submission" date="2020-11" db="EMBL/GenBank/DDBJ databases">
        <authorList>
            <person name="Cecchin M."/>
            <person name="Marcolungo L."/>
            <person name="Rossato M."/>
            <person name="Girolomoni L."/>
            <person name="Cosentino E."/>
            <person name="Cuine S."/>
            <person name="Li-Beisson Y."/>
            <person name="Delledonne M."/>
            <person name="Ballottari M."/>
        </authorList>
    </citation>
    <scope>NUCLEOTIDE SEQUENCE</scope>
    <source>
        <strain evidence="3">211/11P</strain>
        <tissue evidence="3">Whole cell</tissue>
    </source>
</reference>
<feature type="transmembrane region" description="Helical" evidence="2">
    <location>
        <begin position="451"/>
        <end position="473"/>
    </location>
</feature>
<keyword evidence="2" id="KW-0472">Membrane</keyword>
<dbReference type="InterPro" id="IPR032675">
    <property type="entry name" value="LRR_dom_sf"/>
</dbReference>
<dbReference type="PANTHER" id="PTHR13318">
    <property type="entry name" value="PARTNER OF PAIRED, ISOFORM B-RELATED"/>
    <property type="match status" value="1"/>
</dbReference>
<comment type="subcellular location">
    <subcellularLocation>
        <location evidence="1">Cytoplasm</location>
        <location evidence="1">Cytoskeleton</location>
        <location evidence="1">Cilium axoneme</location>
    </subcellularLocation>
</comment>